<dbReference type="InterPro" id="IPR004576">
    <property type="entry name" value="Mfd"/>
</dbReference>
<dbReference type="EC" id="3.6.4.-" evidence="13"/>
<evidence type="ECO:0000256" key="4">
    <source>
        <dbReference type="ARBA" id="ARBA00022763"/>
    </source>
</evidence>
<dbReference type="InterPro" id="IPR005118">
    <property type="entry name" value="TRCF_C"/>
</dbReference>
<dbReference type="PANTHER" id="PTHR47964:SF1">
    <property type="entry name" value="ATP-DEPENDENT DNA HELICASE HOMOLOG RECG, CHLOROPLASTIC"/>
    <property type="match status" value="1"/>
</dbReference>
<dbReference type="Pfam" id="PF21132">
    <property type="entry name" value="MFD_D3"/>
    <property type="match status" value="1"/>
</dbReference>
<dbReference type="NCBIfam" id="TIGR00580">
    <property type="entry name" value="mfd"/>
    <property type="match status" value="1"/>
</dbReference>
<dbReference type="Pfam" id="PF02559">
    <property type="entry name" value="CarD_TRCF_RID"/>
    <property type="match status" value="1"/>
</dbReference>
<proteinExistence type="inferred from homology"/>
<dbReference type="InterPro" id="IPR047112">
    <property type="entry name" value="RecG/Mfd"/>
</dbReference>
<dbReference type="GO" id="GO:0006355">
    <property type="term" value="P:regulation of DNA-templated transcription"/>
    <property type="evidence" value="ECO:0007669"/>
    <property type="project" value="UniProtKB-UniRule"/>
</dbReference>
<comment type="similarity">
    <text evidence="10 13">In the N-terminal section; belongs to the UvrB family.</text>
</comment>
<evidence type="ECO:0000256" key="10">
    <source>
        <dbReference type="ARBA" id="ARBA00061104"/>
    </source>
</evidence>
<dbReference type="Pfam" id="PF03461">
    <property type="entry name" value="TRCF"/>
    <property type="match status" value="1"/>
</dbReference>
<comment type="function">
    <text evidence="13">Couples transcription and DNA repair by recognizing RNA polymerase (RNAP) stalled at DNA lesions. Mediates ATP-dependent release of RNAP and its truncated transcript from the DNA, and recruitment of nucleotide excision repair machinery to the damaged site.</text>
</comment>
<evidence type="ECO:0000256" key="9">
    <source>
        <dbReference type="ARBA" id="ARBA00023204"/>
    </source>
</evidence>
<evidence type="ECO:0000256" key="1">
    <source>
        <dbReference type="ARBA" id="ARBA00004496"/>
    </source>
</evidence>
<dbReference type="InterPro" id="IPR027417">
    <property type="entry name" value="P-loop_NTPase"/>
</dbReference>
<feature type="domain" description="Helicase ATP-binding" evidence="14">
    <location>
        <begin position="660"/>
        <end position="821"/>
    </location>
</feature>
<protein>
    <recommendedName>
        <fullName evidence="12 13">Transcription-repair-coupling factor</fullName>
        <shortName evidence="13">TRCF</shortName>
        <ecNumber evidence="13">3.6.4.-</ecNumber>
    </recommendedName>
</protein>
<dbReference type="GO" id="GO:0003678">
    <property type="term" value="F:DNA helicase activity"/>
    <property type="evidence" value="ECO:0007669"/>
    <property type="project" value="TreeGrafter"/>
</dbReference>
<dbReference type="AlphaFoldDB" id="A0A226BXA9"/>
<dbReference type="GO" id="GO:0016787">
    <property type="term" value="F:hydrolase activity"/>
    <property type="evidence" value="ECO:0007669"/>
    <property type="project" value="UniProtKB-KW"/>
</dbReference>
<dbReference type="HAMAP" id="MF_00969">
    <property type="entry name" value="TRCF"/>
    <property type="match status" value="1"/>
</dbReference>
<sequence length="1202" mass="136986">MRHCGGGKVMSFLTQLIKENKIFQKILPDQNKLRDNRLVSGLSGSETALLIAGTFKKIDNPVVVLTYNNSRGEQLYGDLKNLLKHEEVFYYSDHQVYPFELTWHSKDVNIQRSRTMKALLNKKPAIYVFPLKAAQEKMSPANKVFKTKLSIKVGDTVSPTFILEKLLAMGYENVSMVEQKGHFSHRGGILDIYPMTSDFPIRIEFFDDEIESIRSFDLATQRSLEEFQHLSVEPAGQLVIDETIDIDEATNNIEKELNRQKGRLIKGGLEQQAQNLQDRVVRDLEAIRNGISDPQFHRYLRFFYPNNYGILTDYLSNDSLLWVDEPHRIQESADFYANETTELSESLVEEGKILPSESDLFYSIQDMLTETKKNTIYSANFLRQLPFGKVNETFTVPVKPMTQFYGQWNFFIKELSQWVQDGYQIVLFTPSPERAKTLRDNLKEEEIGANIALEKTLDASNSGQVIITVGELSTGFILQESKLAVITFKELWGEHQKKISRRRGAQNQDNKNTVKVSDYRELKVEDYVVHEKHGIGKYLGIKTLEVNGLYRDYLHIKYAGDDSLYVPTDQINEIQKYVGKEGKSPKLYSLGSNEWKKVKQKVKSSVKELAQDLIKLYAERSSKKGYAFSEDTPWQKEFEDYFPHELTPDQEKAVSDIKKDLESEKVMDRLLCGDVGYGKTEVAMRGAFKVVMEGKQVCVLVPTTILAQQHYQTFKERFAPYPIDVRVLSRFSTKKEQDSVKKEIKDGNAEILIGTHKLLSKDMKFKDLGLLIIDEEQRFGVQHKEKIKLLKKNVDVLTMTATPIPRTLHMSLVGVRDLSVIETPPEGRYPVQTYVMEYSPQLIREAITRELNRGGQVYVVNNRIQGINTIAKEISRLVPEARVGVGHGQMAEKQLEKVMLEFLNGEKDVLVATSIVEAGLDIQNVNTIIINQADKMGLSQLYQLRGRVGRSNRMAYAYLTYQKDKVLTQDAEKRLKAIKEFTELGAGFKLALRDLEIRGAGNILGPEQHGFIMAVGFDMYTKMLKDAVNELQEGNNIDETKEIEGQKDLNDVIKVELNINAYIPASYISDHEQKIAIYKKVGGINSYQESEDLKEELKDRFGPLPQAVINLIQISRIKVVAKNAGINLVSKSGHWIIVHFDPDNKVSGEKLLQLTQKFPGKITVASYSENISLKINVKNLNEDKLLSLVEDVLNSLQQLLSE</sequence>
<keyword evidence="6" id="KW-0347">Helicase</keyword>
<evidence type="ECO:0000259" key="14">
    <source>
        <dbReference type="PROSITE" id="PS51192"/>
    </source>
</evidence>
<dbReference type="SMART" id="SM00982">
    <property type="entry name" value="TRCF"/>
    <property type="match status" value="1"/>
</dbReference>
<dbReference type="GO" id="GO:0005524">
    <property type="term" value="F:ATP binding"/>
    <property type="evidence" value="ECO:0007669"/>
    <property type="project" value="UniProtKB-UniRule"/>
</dbReference>
<keyword evidence="5 13" id="KW-0378">Hydrolase</keyword>
<evidence type="ECO:0000256" key="2">
    <source>
        <dbReference type="ARBA" id="ARBA00022490"/>
    </source>
</evidence>
<dbReference type="GO" id="GO:0000716">
    <property type="term" value="P:transcription-coupled nucleotide-excision repair, DNA damage recognition"/>
    <property type="evidence" value="ECO:0007669"/>
    <property type="project" value="UniProtKB-UniRule"/>
</dbReference>
<name>A0A226BXA9_9FIRM</name>
<keyword evidence="2 13" id="KW-0963">Cytoplasm</keyword>
<dbReference type="PANTHER" id="PTHR47964">
    <property type="entry name" value="ATP-DEPENDENT DNA HELICASE HOMOLOG RECG, CHLOROPLASTIC"/>
    <property type="match status" value="1"/>
</dbReference>
<dbReference type="Pfam" id="PF00271">
    <property type="entry name" value="Helicase_C"/>
    <property type="match status" value="1"/>
</dbReference>
<dbReference type="CDD" id="cd17991">
    <property type="entry name" value="DEXHc_TRCF"/>
    <property type="match status" value="1"/>
</dbReference>
<evidence type="ECO:0000256" key="13">
    <source>
        <dbReference type="HAMAP-Rule" id="MF_00969"/>
    </source>
</evidence>
<dbReference type="Pfam" id="PF17757">
    <property type="entry name" value="UvrB_inter"/>
    <property type="match status" value="1"/>
</dbReference>
<dbReference type="PROSITE" id="PS51194">
    <property type="entry name" value="HELICASE_CTER"/>
    <property type="match status" value="1"/>
</dbReference>
<dbReference type="EMBL" id="NIQC01000014">
    <property type="protein sequence ID" value="OWZ83668.1"/>
    <property type="molecule type" value="Genomic_DNA"/>
</dbReference>
<evidence type="ECO:0000256" key="12">
    <source>
        <dbReference type="ARBA" id="ARBA00070128"/>
    </source>
</evidence>
<keyword evidence="4 13" id="KW-0227">DNA damage</keyword>
<keyword evidence="8 13" id="KW-0238">DNA-binding</keyword>
<dbReference type="Gene3D" id="3.40.50.11140">
    <property type="match status" value="1"/>
</dbReference>
<dbReference type="Gene3D" id="3.30.2060.10">
    <property type="entry name" value="Penicillin-binding protein 1b domain"/>
    <property type="match status" value="1"/>
</dbReference>
<dbReference type="FunFam" id="3.40.50.300:FF:000546">
    <property type="entry name" value="Transcription-repair-coupling factor"/>
    <property type="match status" value="1"/>
</dbReference>
<dbReference type="SMART" id="SM00490">
    <property type="entry name" value="HELICc"/>
    <property type="match status" value="1"/>
</dbReference>
<dbReference type="InterPro" id="IPR036101">
    <property type="entry name" value="CarD-like/TRCF_RID_sf"/>
</dbReference>
<dbReference type="PROSITE" id="PS51192">
    <property type="entry name" value="HELICASE_ATP_BIND_1"/>
    <property type="match status" value="1"/>
</dbReference>
<reference evidence="16 17" key="1">
    <citation type="submission" date="2017-06" db="EMBL/GenBank/DDBJ databases">
        <title>Draft Genome Sequence of Natranaerobius trueperi halophilic, alkalithermophilic bacteria from soda lakes.</title>
        <authorList>
            <person name="Zhao B."/>
        </authorList>
    </citation>
    <scope>NUCLEOTIDE SEQUENCE [LARGE SCALE GENOMIC DNA]</scope>
    <source>
        <strain evidence="16 17">DSM 18760</strain>
    </source>
</reference>
<accession>A0A226BXA9</accession>
<evidence type="ECO:0000256" key="7">
    <source>
        <dbReference type="ARBA" id="ARBA00022840"/>
    </source>
</evidence>
<gene>
    <name evidence="13 16" type="primary">mfd</name>
    <name evidence="16" type="ORF">CDO51_07555</name>
</gene>
<evidence type="ECO:0000259" key="15">
    <source>
        <dbReference type="PROSITE" id="PS51194"/>
    </source>
</evidence>
<keyword evidence="7 13" id="KW-0067">ATP-binding</keyword>
<dbReference type="InterPro" id="IPR003711">
    <property type="entry name" value="CarD-like/TRCF_RID"/>
</dbReference>
<dbReference type="Gene3D" id="3.90.1150.50">
    <property type="entry name" value="Transcription-repair-coupling factor, D7 domain"/>
    <property type="match status" value="1"/>
</dbReference>
<dbReference type="InterPro" id="IPR011545">
    <property type="entry name" value="DEAD/DEAH_box_helicase_dom"/>
</dbReference>
<dbReference type="InterPro" id="IPR048635">
    <property type="entry name" value="MFD_D3"/>
</dbReference>
<dbReference type="InterPro" id="IPR037235">
    <property type="entry name" value="TRCF-like_C_D7"/>
</dbReference>
<dbReference type="SMART" id="SM00487">
    <property type="entry name" value="DEXDc"/>
    <property type="match status" value="1"/>
</dbReference>
<keyword evidence="3 13" id="KW-0547">Nucleotide-binding</keyword>
<keyword evidence="9 13" id="KW-0234">DNA repair</keyword>
<dbReference type="SUPFAM" id="SSF52540">
    <property type="entry name" value="P-loop containing nucleoside triphosphate hydrolases"/>
    <property type="match status" value="4"/>
</dbReference>
<comment type="caution">
    <text evidence="16">The sequence shown here is derived from an EMBL/GenBank/DDBJ whole genome shotgun (WGS) entry which is preliminary data.</text>
</comment>
<evidence type="ECO:0000256" key="5">
    <source>
        <dbReference type="ARBA" id="ARBA00022801"/>
    </source>
</evidence>
<dbReference type="Gene3D" id="2.40.10.170">
    <property type="match status" value="1"/>
</dbReference>
<dbReference type="GO" id="GO:0003684">
    <property type="term" value="F:damaged DNA binding"/>
    <property type="evidence" value="ECO:0007669"/>
    <property type="project" value="InterPro"/>
</dbReference>
<dbReference type="Gene3D" id="3.40.50.11180">
    <property type="match status" value="1"/>
</dbReference>
<dbReference type="GO" id="GO:0005737">
    <property type="term" value="C:cytoplasm"/>
    <property type="evidence" value="ECO:0007669"/>
    <property type="project" value="UniProtKB-SubCell"/>
</dbReference>
<keyword evidence="17" id="KW-1185">Reference proteome</keyword>
<evidence type="ECO:0000313" key="16">
    <source>
        <dbReference type="EMBL" id="OWZ83668.1"/>
    </source>
</evidence>
<evidence type="ECO:0000256" key="11">
    <source>
        <dbReference type="ARBA" id="ARBA00061399"/>
    </source>
</evidence>
<dbReference type="Gene3D" id="3.40.50.300">
    <property type="entry name" value="P-loop containing nucleotide triphosphate hydrolases"/>
    <property type="match status" value="2"/>
</dbReference>
<comment type="subcellular location">
    <subcellularLocation>
        <location evidence="1 13">Cytoplasm</location>
    </subcellularLocation>
</comment>
<dbReference type="InterPro" id="IPR041471">
    <property type="entry name" value="UvrB_inter"/>
</dbReference>
<dbReference type="SMART" id="SM01058">
    <property type="entry name" value="CarD_TRCF"/>
    <property type="match status" value="1"/>
</dbReference>
<feature type="domain" description="Helicase C-terminal" evidence="15">
    <location>
        <begin position="842"/>
        <end position="996"/>
    </location>
</feature>
<comment type="similarity">
    <text evidence="11 13">In the C-terminal section; belongs to the helicase family. RecG subfamily.</text>
</comment>
<dbReference type="Proteomes" id="UP000214588">
    <property type="component" value="Unassembled WGS sequence"/>
</dbReference>
<evidence type="ECO:0000256" key="6">
    <source>
        <dbReference type="ARBA" id="ARBA00022806"/>
    </source>
</evidence>
<evidence type="ECO:0000313" key="17">
    <source>
        <dbReference type="Proteomes" id="UP000214588"/>
    </source>
</evidence>
<dbReference type="InterPro" id="IPR001650">
    <property type="entry name" value="Helicase_C-like"/>
</dbReference>
<dbReference type="Pfam" id="PF00270">
    <property type="entry name" value="DEAD"/>
    <property type="match status" value="1"/>
</dbReference>
<evidence type="ECO:0000256" key="3">
    <source>
        <dbReference type="ARBA" id="ARBA00022741"/>
    </source>
</evidence>
<dbReference type="SUPFAM" id="SSF143517">
    <property type="entry name" value="TRCF domain-like"/>
    <property type="match status" value="1"/>
</dbReference>
<dbReference type="InterPro" id="IPR014001">
    <property type="entry name" value="Helicase_ATP-bd"/>
</dbReference>
<evidence type="ECO:0000256" key="8">
    <source>
        <dbReference type="ARBA" id="ARBA00023125"/>
    </source>
</evidence>
<organism evidence="16 17">
    <name type="scientific">Natranaerobius trueperi</name>
    <dbReference type="NCBI Taxonomy" id="759412"/>
    <lineage>
        <taxon>Bacteria</taxon>
        <taxon>Bacillati</taxon>
        <taxon>Bacillota</taxon>
        <taxon>Clostridia</taxon>
        <taxon>Natranaerobiales</taxon>
        <taxon>Natranaerobiaceae</taxon>
        <taxon>Natranaerobius</taxon>
    </lineage>
</organism>
<dbReference type="SUPFAM" id="SSF141259">
    <property type="entry name" value="CarD-like"/>
    <property type="match status" value="1"/>
</dbReference>